<reference evidence="9 10" key="1">
    <citation type="submission" date="2018-10" db="EMBL/GenBank/DDBJ databases">
        <title>Bacillus Keqinensis sp. nov., a moderately halophilic bacterium isolated from a saline-alkaline lake.</title>
        <authorList>
            <person name="Wang H."/>
        </authorList>
    </citation>
    <scope>NUCLEOTIDE SEQUENCE [LARGE SCALE GENOMIC DNA]</scope>
    <source>
        <strain evidence="9 10">KQ-3</strain>
    </source>
</reference>
<sequence>MSSNTLRKIGLYLFIGVGALFILFPLYLTIVTAFKTPEESSRSFFTLPSSLNFSNFTQAAEMSNYFGAFLNSFFITSISVVLIIFLGSIAAFAIARNQDQMFYRIMYYFFVSGLFVPFQVMMLPLVQQLSTFGLLNKWGLIILYATYGLFQCVFLYVAYFKSIPREIEDAALIDGCGVFRMYWYIIFPMLKPMTVTLLVLNIIWIWNDFLMPLVILQRSSDWTLPLMQYVFESQYAANYNLAFASYLMVLLPVIIIYLFLQRHIIGGVSDGAVK</sequence>
<evidence type="ECO:0000256" key="1">
    <source>
        <dbReference type="ARBA" id="ARBA00004651"/>
    </source>
</evidence>
<dbReference type="Proteomes" id="UP000278746">
    <property type="component" value="Unassembled WGS sequence"/>
</dbReference>
<evidence type="ECO:0000256" key="5">
    <source>
        <dbReference type="ARBA" id="ARBA00022989"/>
    </source>
</evidence>
<comment type="subcellular location">
    <subcellularLocation>
        <location evidence="1 7">Cell membrane</location>
        <topology evidence="1 7">Multi-pass membrane protein</topology>
    </subcellularLocation>
</comment>
<dbReference type="PANTHER" id="PTHR43744:SF12">
    <property type="entry name" value="ABC TRANSPORTER PERMEASE PROTEIN MG189-RELATED"/>
    <property type="match status" value="1"/>
</dbReference>
<keyword evidence="5 7" id="KW-1133">Transmembrane helix</keyword>
<keyword evidence="6 7" id="KW-0472">Membrane</keyword>
<evidence type="ECO:0000313" key="9">
    <source>
        <dbReference type="EMBL" id="RNA69759.1"/>
    </source>
</evidence>
<keyword evidence="10" id="KW-1185">Reference proteome</keyword>
<dbReference type="AlphaFoldDB" id="A0A3M7TWV8"/>
<protein>
    <submittedName>
        <fullName evidence="9">Carbohydrate ABC transporter permease</fullName>
    </submittedName>
</protein>
<feature type="transmembrane region" description="Helical" evidence="7">
    <location>
        <begin position="181"/>
        <end position="206"/>
    </location>
</feature>
<dbReference type="Gene3D" id="1.10.3720.10">
    <property type="entry name" value="MetI-like"/>
    <property type="match status" value="1"/>
</dbReference>
<dbReference type="Pfam" id="PF00528">
    <property type="entry name" value="BPD_transp_1"/>
    <property type="match status" value="1"/>
</dbReference>
<gene>
    <name evidence="9" type="ORF">EBO34_07435</name>
</gene>
<dbReference type="GO" id="GO:0055085">
    <property type="term" value="P:transmembrane transport"/>
    <property type="evidence" value="ECO:0007669"/>
    <property type="project" value="InterPro"/>
</dbReference>
<keyword evidence="4 7" id="KW-0812">Transmembrane</keyword>
<feature type="transmembrane region" description="Helical" evidence="7">
    <location>
        <begin position="241"/>
        <end position="260"/>
    </location>
</feature>
<dbReference type="PROSITE" id="PS50928">
    <property type="entry name" value="ABC_TM1"/>
    <property type="match status" value="1"/>
</dbReference>
<comment type="caution">
    <text evidence="9">The sequence shown here is derived from an EMBL/GenBank/DDBJ whole genome shotgun (WGS) entry which is preliminary data.</text>
</comment>
<dbReference type="EMBL" id="RHIB01000001">
    <property type="protein sequence ID" value="RNA69759.1"/>
    <property type="molecule type" value="Genomic_DNA"/>
</dbReference>
<dbReference type="RefSeq" id="WP_122897272.1">
    <property type="nucleotide sequence ID" value="NZ_RHIB01000001.1"/>
</dbReference>
<feature type="transmembrane region" description="Helical" evidence="7">
    <location>
        <begin position="107"/>
        <end position="126"/>
    </location>
</feature>
<keyword evidence="3" id="KW-1003">Cell membrane</keyword>
<proteinExistence type="inferred from homology"/>
<organism evidence="9 10">
    <name type="scientific">Alteribacter keqinensis</name>
    <dbReference type="NCBI Taxonomy" id="2483800"/>
    <lineage>
        <taxon>Bacteria</taxon>
        <taxon>Bacillati</taxon>
        <taxon>Bacillota</taxon>
        <taxon>Bacilli</taxon>
        <taxon>Bacillales</taxon>
        <taxon>Bacillaceae</taxon>
        <taxon>Alteribacter</taxon>
    </lineage>
</organism>
<dbReference type="GO" id="GO:0005886">
    <property type="term" value="C:plasma membrane"/>
    <property type="evidence" value="ECO:0007669"/>
    <property type="project" value="UniProtKB-SubCell"/>
</dbReference>
<name>A0A3M7TWV8_9BACI</name>
<evidence type="ECO:0000259" key="8">
    <source>
        <dbReference type="PROSITE" id="PS50928"/>
    </source>
</evidence>
<dbReference type="CDD" id="cd06261">
    <property type="entry name" value="TM_PBP2"/>
    <property type="match status" value="1"/>
</dbReference>
<dbReference type="InterPro" id="IPR035906">
    <property type="entry name" value="MetI-like_sf"/>
</dbReference>
<evidence type="ECO:0000256" key="7">
    <source>
        <dbReference type="RuleBase" id="RU363032"/>
    </source>
</evidence>
<evidence type="ECO:0000256" key="4">
    <source>
        <dbReference type="ARBA" id="ARBA00022692"/>
    </source>
</evidence>
<evidence type="ECO:0000256" key="2">
    <source>
        <dbReference type="ARBA" id="ARBA00022448"/>
    </source>
</evidence>
<evidence type="ECO:0000256" key="6">
    <source>
        <dbReference type="ARBA" id="ARBA00023136"/>
    </source>
</evidence>
<evidence type="ECO:0000313" key="10">
    <source>
        <dbReference type="Proteomes" id="UP000278746"/>
    </source>
</evidence>
<feature type="transmembrane region" description="Helical" evidence="7">
    <location>
        <begin position="12"/>
        <end position="34"/>
    </location>
</feature>
<dbReference type="OrthoDB" id="9772609at2"/>
<accession>A0A3M7TWV8</accession>
<evidence type="ECO:0000256" key="3">
    <source>
        <dbReference type="ARBA" id="ARBA00022475"/>
    </source>
</evidence>
<feature type="transmembrane region" description="Helical" evidence="7">
    <location>
        <begin position="73"/>
        <end position="95"/>
    </location>
</feature>
<feature type="transmembrane region" description="Helical" evidence="7">
    <location>
        <begin position="138"/>
        <end position="160"/>
    </location>
</feature>
<feature type="domain" description="ABC transmembrane type-1" evidence="8">
    <location>
        <begin position="69"/>
        <end position="260"/>
    </location>
</feature>
<dbReference type="InterPro" id="IPR000515">
    <property type="entry name" value="MetI-like"/>
</dbReference>
<dbReference type="PANTHER" id="PTHR43744">
    <property type="entry name" value="ABC TRANSPORTER PERMEASE PROTEIN MG189-RELATED-RELATED"/>
    <property type="match status" value="1"/>
</dbReference>
<comment type="similarity">
    <text evidence="7">Belongs to the binding-protein-dependent transport system permease family.</text>
</comment>
<dbReference type="SUPFAM" id="SSF161098">
    <property type="entry name" value="MetI-like"/>
    <property type="match status" value="1"/>
</dbReference>
<keyword evidence="2 7" id="KW-0813">Transport</keyword>